<dbReference type="Proteomes" id="UP000238296">
    <property type="component" value="Unassembled WGS sequence"/>
</dbReference>
<comment type="caution">
    <text evidence="4">The sequence shown here is derived from an EMBL/GenBank/DDBJ whole genome shotgun (WGS) entry which is preliminary data.</text>
</comment>
<evidence type="ECO:0000256" key="1">
    <source>
        <dbReference type="SAM" id="MobiDB-lite"/>
    </source>
</evidence>
<evidence type="ECO:0000256" key="2">
    <source>
        <dbReference type="SAM" id="SignalP"/>
    </source>
</evidence>
<feature type="chain" id="PRO_5015522002" description="DUF5642 domain-containing protein" evidence="2">
    <location>
        <begin position="26"/>
        <end position="242"/>
    </location>
</feature>
<sequence length="242" mass="24267">MTSPRRTTRHAVSLLIAVGVGVTLAACGDSTESAPADSSTQPQPSSPAATSAAPAAVDYDIARVDSVKDAFPAGFNPQAEPAKTLSQADIDGSGINAFTGAQVDPPQCRALIIPPYAEPSVGAQAAGIRGEGDQGNIDVVALKLPQPIKATPVPAGCDQVKLSGSPEASGTAQPVPAPAIAGVTTSAAKLTVDSGDDPDYVYSAALDDRTTVVVMGGTDPDLNPEQVMSDLLVKAVAAVRGQ</sequence>
<dbReference type="RefSeq" id="WP_158260337.1">
    <property type="nucleotide sequence ID" value="NZ_MLQM01000014.1"/>
</dbReference>
<organism evidence="4 5">
    <name type="scientific">Mycobacterium talmoniae</name>
    <dbReference type="NCBI Taxonomy" id="1858794"/>
    <lineage>
        <taxon>Bacteria</taxon>
        <taxon>Bacillati</taxon>
        <taxon>Actinomycetota</taxon>
        <taxon>Actinomycetes</taxon>
        <taxon>Mycobacteriales</taxon>
        <taxon>Mycobacteriaceae</taxon>
        <taxon>Mycobacterium</taxon>
    </lineage>
</organism>
<dbReference type="InterPro" id="IPR041313">
    <property type="entry name" value="DUF5642"/>
</dbReference>
<feature type="signal peptide" evidence="2">
    <location>
        <begin position="1"/>
        <end position="25"/>
    </location>
</feature>
<proteinExistence type="predicted"/>
<evidence type="ECO:0000259" key="3">
    <source>
        <dbReference type="Pfam" id="PF18702"/>
    </source>
</evidence>
<name>A0A2S8BL26_9MYCO</name>
<gene>
    <name evidence="4" type="ORF">C1Y40_02510</name>
</gene>
<feature type="compositionally biased region" description="Low complexity" evidence="1">
    <location>
        <begin position="33"/>
        <end position="54"/>
    </location>
</feature>
<reference evidence="4 5" key="1">
    <citation type="journal article" date="2017" name="Int. J. Syst. Evol. Microbiol.">
        <title>Mycobacterium talmoniae sp. nov., a slowly growing mycobacterium isolated from human respiratory samples.</title>
        <authorList>
            <person name="Davidson R.M."/>
            <person name="DeGroote M.A."/>
            <person name="Marola J.L."/>
            <person name="Buss S."/>
            <person name="Jones V."/>
            <person name="McNeil M.R."/>
            <person name="Freifeld A.G."/>
            <person name="Elaine Epperson L."/>
            <person name="Hasan N.A."/>
            <person name="Jackson M."/>
            <person name="Iwen P.C."/>
            <person name="Salfinger M."/>
            <person name="Strong M."/>
        </authorList>
    </citation>
    <scope>NUCLEOTIDE SEQUENCE [LARGE SCALE GENOMIC DNA]</scope>
    <source>
        <strain evidence="4 5">ATCC BAA-2683</strain>
    </source>
</reference>
<feature type="domain" description="DUF5642" evidence="3">
    <location>
        <begin position="60"/>
        <end position="240"/>
    </location>
</feature>
<keyword evidence="2" id="KW-0732">Signal</keyword>
<dbReference type="Pfam" id="PF18702">
    <property type="entry name" value="DUF5642"/>
    <property type="match status" value="1"/>
</dbReference>
<protein>
    <recommendedName>
        <fullName evidence="3">DUF5642 domain-containing protein</fullName>
    </recommendedName>
</protein>
<dbReference type="AlphaFoldDB" id="A0A2S8BL26"/>
<feature type="region of interest" description="Disordered" evidence="1">
    <location>
        <begin position="30"/>
        <end position="54"/>
    </location>
</feature>
<dbReference type="EMBL" id="PPEA01000358">
    <property type="protein sequence ID" value="PQM47306.1"/>
    <property type="molecule type" value="Genomic_DNA"/>
</dbReference>
<evidence type="ECO:0000313" key="5">
    <source>
        <dbReference type="Proteomes" id="UP000238296"/>
    </source>
</evidence>
<dbReference type="PROSITE" id="PS51257">
    <property type="entry name" value="PROKAR_LIPOPROTEIN"/>
    <property type="match status" value="1"/>
</dbReference>
<evidence type="ECO:0000313" key="4">
    <source>
        <dbReference type="EMBL" id="PQM47306.1"/>
    </source>
</evidence>
<accession>A0A2S8BL26</accession>